<accession>A0A7W5FDI9</accession>
<organism evidence="1 2">
    <name type="scientific">Actinoplanes campanulatus</name>
    <dbReference type="NCBI Taxonomy" id="113559"/>
    <lineage>
        <taxon>Bacteria</taxon>
        <taxon>Bacillati</taxon>
        <taxon>Actinomycetota</taxon>
        <taxon>Actinomycetes</taxon>
        <taxon>Micromonosporales</taxon>
        <taxon>Micromonosporaceae</taxon>
        <taxon>Actinoplanes</taxon>
    </lineage>
</organism>
<reference evidence="1 2" key="1">
    <citation type="submission" date="2020-08" db="EMBL/GenBank/DDBJ databases">
        <title>Genomic Encyclopedia of Type Strains, Phase III (KMG-III): the genomes of soil and plant-associated and newly described type strains.</title>
        <authorList>
            <person name="Whitman W."/>
        </authorList>
    </citation>
    <scope>NUCLEOTIDE SEQUENCE [LARGE SCALE GENOMIC DNA]</scope>
    <source>
        <strain evidence="1 2">CECT 3287</strain>
    </source>
</reference>
<evidence type="ECO:0000313" key="1">
    <source>
        <dbReference type="EMBL" id="MBB3094346.1"/>
    </source>
</evidence>
<dbReference type="EMBL" id="JACHXF010000003">
    <property type="protein sequence ID" value="MBB3094346.1"/>
    <property type="molecule type" value="Genomic_DNA"/>
</dbReference>
<sequence>MRSHSDTGEPWPQQVGHLRGDQSVALHSSAPYFVVRENMGAHIGLCRKFLGLATVVLQR</sequence>
<evidence type="ECO:0000313" key="2">
    <source>
        <dbReference type="Proteomes" id="UP000590749"/>
    </source>
</evidence>
<gene>
    <name evidence="1" type="ORF">FHR83_001998</name>
</gene>
<dbReference type="AlphaFoldDB" id="A0A7W5FDI9"/>
<name>A0A7W5FDI9_9ACTN</name>
<dbReference type="Proteomes" id="UP000590749">
    <property type="component" value="Unassembled WGS sequence"/>
</dbReference>
<proteinExistence type="predicted"/>
<protein>
    <submittedName>
        <fullName evidence="1">Uncharacterized protein</fullName>
    </submittedName>
</protein>
<keyword evidence="2" id="KW-1185">Reference proteome</keyword>
<comment type="caution">
    <text evidence="1">The sequence shown here is derived from an EMBL/GenBank/DDBJ whole genome shotgun (WGS) entry which is preliminary data.</text>
</comment>